<dbReference type="InterPro" id="IPR009548">
    <property type="entry name" value="Prkrip1"/>
</dbReference>
<dbReference type="Proteomes" id="UP000650467">
    <property type="component" value="Unassembled WGS sequence"/>
</dbReference>
<dbReference type="AlphaFoldDB" id="A0A835TE22"/>
<dbReference type="Pfam" id="PF06658">
    <property type="entry name" value="DUF1168"/>
    <property type="match status" value="1"/>
</dbReference>
<evidence type="ECO:0000313" key="3">
    <source>
        <dbReference type="Proteomes" id="UP000650467"/>
    </source>
</evidence>
<dbReference type="PANTHER" id="PTHR13507:SF0">
    <property type="entry name" value="PRKR-INTERACTING PROTEIN 1"/>
    <property type="match status" value="1"/>
</dbReference>
<sequence>MGEIVPVSKQGPGSENALAITLGLGPRPLTQEEYEERLKGAQELEEKLKYIQETVPTKVYNVSSSSAGAGSGDFHQYRIVRRAEQDRVRQMDADWEKKKQEDEYRRKMEAWEKVAEEKTAKKRAKRQKQKEKKKAKKGPAAGQAAEGAADSKEGSDSDSDADNAQPALD</sequence>
<reference evidence="2" key="1">
    <citation type="journal article" date="2020" name="bioRxiv">
        <title>Comparative genomics of Chlamydomonas.</title>
        <authorList>
            <person name="Craig R.J."/>
            <person name="Hasan A.R."/>
            <person name="Ness R.W."/>
            <person name="Keightley P.D."/>
        </authorList>
    </citation>
    <scope>NUCLEOTIDE SEQUENCE</scope>
    <source>
        <strain evidence="2">SAG 7.73</strain>
    </source>
</reference>
<evidence type="ECO:0000313" key="2">
    <source>
        <dbReference type="EMBL" id="KAG2442366.1"/>
    </source>
</evidence>
<dbReference type="GO" id="GO:0003725">
    <property type="term" value="F:double-stranded RNA binding"/>
    <property type="evidence" value="ECO:0007669"/>
    <property type="project" value="InterPro"/>
</dbReference>
<proteinExistence type="predicted"/>
<dbReference type="EMBL" id="JAEHOC010000004">
    <property type="protein sequence ID" value="KAG2442366.1"/>
    <property type="molecule type" value="Genomic_DNA"/>
</dbReference>
<evidence type="ECO:0000256" key="1">
    <source>
        <dbReference type="SAM" id="MobiDB-lite"/>
    </source>
</evidence>
<accession>A0A835TE22</accession>
<comment type="caution">
    <text evidence="2">The sequence shown here is derived from an EMBL/GenBank/DDBJ whole genome shotgun (WGS) entry which is preliminary data.</text>
</comment>
<protein>
    <submittedName>
        <fullName evidence="2">Uncharacterized protein</fullName>
    </submittedName>
</protein>
<organism evidence="2 3">
    <name type="scientific">Chlamydomonas incerta</name>
    <dbReference type="NCBI Taxonomy" id="51695"/>
    <lineage>
        <taxon>Eukaryota</taxon>
        <taxon>Viridiplantae</taxon>
        <taxon>Chlorophyta</taxon>
        <taxon>core chlorophytes</taxon>
        <taxon>Chlorophyceae</taxon>
        <taxon>CS clade</taxon>
        <taxon>Chlamydomonadales</taxon>
        <taxon>Chlamydomonadaceae</taxon>
        <taxon>Chlamydomonas</taxon>
    </lineage>
</organism>
<dbReference type="GO" id="GO:0019901">
    <property type="term" value="F:protein kinase binding"/>
    <property type="evidence" value="ECO:0007669"/>
    <property type="project" value="TreeGrafter"/>
</dbReference>
<dbReference type="PANTHER" id="PTHR13507">
    <property type="entry name" value="PRKR-INTERACTING PROTEIN 1"/>
    <property type="match status" value="1"/>
</dbReference>
<feature type="compositionally biased region" description="Basic and acidic residues" evidence="1">
    <location>
        <begin position="84"/>
        <end position="119"/>
    </location>
</feature>
<dbReference type="GO" id="GO:0004860">
    <property type="term" value="F:protein kinase inhibitor activity"/>
    <property type="evidence" value="ECO:0007669"/>
    <property type="project" value="TreeGrafter"/>
</dbReference>
<dbReference type="OrthoDB" id="10067079at2759"/>
<feature type="region of interest" description="Disordered" evidence="1">
    <location>
        <begin position="84"/>
        <end position="169"/>
    </location>
</feature>
<keyword evidence="3" id="KW-1185">Reference proteome</keyword>
<feature type="compositionally biased region" description="Basic residues" evidence="1">
    <location>
        <begin position="120"/>
        <end position="137"/>
    </location>
</feature>
<gene>
    <name evidence="2" type="ORF">HXX76_002452</name>
</gene>
<dbReference type="GO" id="GO:0005730">
    <property type="term" value="C:nucleolus"/>
    <property type="evidence" value="ECO:0007669"/>
    <property type="project" value="TreeGrafter"/>
</dbReference>
<feature type="compositionally biased region" description="Low complexity" evidence="1">
    <location>
        <begin position="138"/>
        <end position="148"/>
    </location>
</feature>
<name>A0A835TE22_CHLIN</name>